<reference evidence="8 9" key="1">
    <citation type="journal article" date="2021" name="Int. J. Syst. Evol. Microbiol.">
        <title>Amazonocrinis nigriterrae gen. nov., sp. nov., Atlanticothrix silvestris gen. nov., sp. nov. and Dendronalium phyllosphericum gen. nov., sp. nov., nostocacean cyanobacteria from Brazilian environments.</title>
        <authorList>
            <person name="Alvarenga D.O."/>
            <person name="Andreote A.P.D."/>
            <person name="Branco L.H.Z."/>
            <person name="Delbaje E."/>
            <person name="Cruz R.B."/>
            <person name="Varani A.M."/>
            <person name="Fiore M.F."/>
        </authorList>
    </citation>
    <scope>NUCLEOTIDE SEQUENCE [LARGE SCALE GENOMIC DNA]</scope>
    <source>
        <strain evidence="8 9">CENA67</strain>
    </source>
</reference>
<comment type="caution">
    <text evidence="8">The sequence shown here is derived from an EMBL/GenBank/DDBJ whole genome shotgun (WGS) entry which is preliminary data.</text>
</comment>
<keyword evidence="1" id="KW-0808">Transferase</keyword>
<dbReference type="PROSITE" id="PS50011">
    <property type="entry name" value="PROTEIN_KINASE_DOM"/>
    <property type="match status" value="1"/>
</dbReference>
<dbReference type="CDD" id="cd14014">
    <property type="entry name" value="STKc_PknB_like"/>
    <property type="match status" value="1"/>
</dbReference>
<dbReference type="SMART" id="SM00220">
    <property type="entry name" value="S_TKc"/>
    <property type="match status" value="1"/>
</dbReference>
<feature type="domain" description="Protein kinase" evidence="7">
    <location>
        <begin position="12"/>
        <end position="269"/>
    </location>
</feature>
<dbReference type="Pfam" id="PF00069">
    <property type="entry name" value="Pkinase"/>
    <property type="match status" value="1"/>
</dbReference>
<dbReference type="GO" id="GO:0005524">
    <property type="term" value="F:ATP binding"/>
    <property type="evidence" value="ECO:0007669"/>
    <property type="project" value="UniProtKB-UniRule"/>
</dbReference>
<feature type="compositionally biased region" description="Low complexity" evidence="6">
    <location>
        <begin position="467"/>
        <end position="485"/>
    </location>
</feature>
<dbReference type="GO" id="GO:0004674">
    <property type="term" value="F:protein serine/threonine kinase activity"/>
    <property type="evidence" value="ECO:0007669"/>
    <property type="project" value="UniProtKB-KW"/>
</dbReference>
<name>A0A8J7HQW5_9NOST</name>
<dbReference type="InterPro" id="IPR008271">
    <property type="entry name" value="Ser/Thr_kinase_AS"/>
</dbReference>
<keyword evidence="3 8" id="KW-0418">Kinase</keyword>
<dbReference type="EMBL" id="JAECZC010000001">
    <property type="protein sequence ID" value="MBH8560834.1"/>
    <property type="molecule type" value="Genomic_DNA"/>
</dbReference>
<gene>
    <name evidence="8" type="ORF">I8748_01230</name>
</gene>
<evidence type="ECO:0000256" key="2">
    <source>
        <dbReference type="ARBA" id="ARBA00022741"/>
    </source>
</evidence>
<sequence>MLAGTILQGGKYTLIQEIGRGGFGITFKATHHYLGQVVVMKTINEKLRQHPDFAKFERQFQDEARRLATCIHPNIVRVSDFFVEDGLPYMVMEYIPGETLGNAFVLPGIPLPEATAIHYIRQIGAALQVVHNNGLLHRDIKPDNIILREGTQEVVLIDFGIAREFNSGVRQTHTGLVSEGYSPIEQYLTQAPRTPATDVYGLAATLYALLTAQVPLPALLRDREKMPSPRELQPHLSAAVNQAVMRGMAVESRFRPATVAEWLQLLPANEVNATPQTAATYMMPTIDLSSQQPGKLPAVTVVNHINKPSPVKNLTAIGKKLGNSKIFLGTGIALVAATAGFGITNLYSNYQQQTLEQPKIEPAGQKPTIDFPPLPESQQPNTAKDSQTSSPTESAPVSTSRRRSKRSYGRQEQSPNTSSSDSTEKSSQQPNSGESSRRDSQQPPLSPSISPSPSLVEKLRSIRSSRRPSSTSSENTLPSSNQNSTPPQPVKPSPQPVKTSNPVVIPSAPPPAESKRSDTPAIVVPTLEDKQNSSTDNQSQKNEKSQENPQPEKH</sequence>
<dbReference type="PANTHER" id="PTHR43289:SF34">
    <property type="entry name" value="SERINE_THREONINE-PROTEIN KINASE YBDM-RELATED"/>
    <property type="match status" value="1"/>
</dbReference>
<evidence type="ECO:0000256" key="6">
    <source>
        <dbReference type="SAM" id="MobiDB-lite"/>
    </source>
</evidence>
<dbReference type="AlphaFoldDB" id="A0A8J7HQW5"/>
<evidence type="ECO:0000256" key="4">
    <source>
        <dbReference type="ARBA" id="ARBA00022840"/>
    </source>
</evidence>
<feature type="compositionally biased region" description="Polar residues" evidence="6">
    <location>
        <begin position="376"/>
        <end position="399"/>
    </location>
</feature>
<dbReference type="SUPFAM" id="SSF56112">
    <property type="entry name" value="Protein kinase-like (PK-like)"/>
    <property type="match status" value="1"/>
</dbReference>
<dbReference type="InterPro" id="IPR017441">
    <property type="entry name" value="Protein_kinase_ATP_BS"/>
</dbReference>
<keyword evidence="4 5" id="KW-0067">ATP-binding</keyword>
<dbReference type="InterPro" id="IPR011009">
    <property type="entry name" value="Kinase-like_dom_sf"/>
</dbReference>
<accession>A0A8J7HQW5</accession>
<proteinExistence type="predicted"/>
<feature type="compositionally biased region" description="Basic and acidic residues" evidence="6">
    <location>
        <begin position="541"/>
        <end position="554"/>
    </location>
</feature>
<evidence type="ECO:0000256" key="1">
    <source>
        <dbReference type="ARBA" id="ARBA00022679"/>
    </source>
</evidence>
<dbReference type="RefSeq" id="WP_198122868.1">
    <property type="nucleotide sequence ID" value="NZ_JAECZC010000001.1"/>
</dbReference>
<evidence type="ECO:0000259" key="7">
    <source>
        <dbReference type="PROSITE" id="PS50011"/>
    </source>
</evidence>
<evidence type="ECO:0000256" key="3">
    <source>
        <dbReference type="ARBA" id="ARBA00022777"/>
    </source>
</evidence>
<dbReference type="PROSITE" id="PS00108">
    <property type="entry name" value="PROTEIN_KINASE_ST"/>
    <property type="match status" value="1"/>
</dbReference>
<feature type="binding site" evidence="5">
    <location>
        <position position="41"/>
    </location>
    <ligand>
        <name>ATP</name>
        <dbReference type="ChEBI" id="CHEBI:30616"/>
    </ligand>
</feature>
<dbReference type="PROSITE" id="PS00107">
    <property type="entry name" value="PROTEIN_KINASE_ATP"/>
    <property type="match status" value="1"/>
</dbReference>
<feature type="compositionally biased region" description="Pro residues" evidence="6">
    <location>
        <begin position="486"/>
        <end position="495"/>
    </location>
</feature>
<evidence type="ECO:0000313" key="9">
    <source>
        <dbReference type="Proteomes" id="UP000632766"/>
    </source>
</evidence>
<dbReference type="Proteomes" id="UP000632766">
    <property type="component" value="Unassembled WGS sequence"/>
</dbReference>
<keyword evidence="9" id="KW-1185">Reference proteome</keyword>
<feature type="compositionally biased region" description="Low complexity" evidence="6">
    <location>
        <begin position="441"/>
        <end position="455"/>
    </location>
</feature>
<evidence type="ECO:0000256" key="5">
    <source>
        <dbReference type="PROSITE-ProRule" id="PRU10141"/>
    </source>
</evidence>
<dbReference type="PANTHER" id="PTHR43289">
    <property type="entry name" value="MITOGEN-ACTIVATED PROTEIN KINASE KINASE KINASE 20-RELATED"/>
    <property type="match status" value="1"/>
</dbReference>
<keyword evidence="8" id="KW-0723">Serine/threonine-protein kinase</keyword>
<evidence type="ECO:0000313" key="8">
    <source>
        <dbReference type="EMBL" id="MBH8560834.1"/>
    </source>
</evidence>
<feature type="region of interest" description="Disordered" evidence="6">
    <location>
        <begin position="362"/>
        <end position="554"/>
    </location>
</feature>
<organism evidence="8 9">
    <name type="scientific">Amazonocrinis nigriterrae CENA67</name>
    <dbReference type="NCBI Taxonomy" id="2794033"/>
    <lineage>
        <taxon>Bacteria</taxon>
        <taxon>Bacillati</taxon>
        <taxon>Cyanobacteriota</taxon>
        <taxon>Cyanophyceae</taxon>
        <taxon>Nostocales</taxon>
        <taxon>Nostocaceae</taxon>
        <taxon>Amazonocrinis</taxon>
        <taxon>Amazonocrinis nigriterrae</taxon>
    </lineage>
</organism>
<dbReference type="InterPro" id="IPR000719">
    <property type="entry name" value="Prot_kinase_dom"/>
</dbReference>
<dbReference type="Gene3D" id="1.10.510.10">
    <property type="entry name" value="Transferase(Phosphotransferase) domain 1"/>
    <property type="match status" value="1"/>
</dbReference>
<protein>
    <submittedName>
        <fullName evidence="8">Serine/threonine protein kinase</fullName>
    </submittedName>
</protein>
<feature type="compositionally biased region" description="Low complexity" evidence="6">
    <location>
        <begin position="411"/>
        <end position="430"/>
    </location>
</feature>
<keyword evidence="2 5" id="KW-0547">Nucleotide-binding</keyword>